<evidence type="ECO:0000313" key="2">
    <source>
        <dbReference type="EMBL" id="MBC1521856.1"/>
    </source>
</evidence>
<dbReference type="NCBIfam" id="TIGR02327">
    <property type="entry name" value="int_mem_ywzB"/>
    <property type="match status" value="1"/>
</dbReference>
<dbReference type="Proteomes" id="UP000559885">
    <property type="component" value="Unassembled WGS sequence"/>
</dbReference>
<dbReference type="RefSeq" id="WP_036073178.1">
    <property type="nucleotide sequence ID" value="NZ_CP195758.1"/>
</dbReference>
<dbReference type="InterPro" id="IPR009526">
    <property type="entry name" value="DUF1146"/>
</dbReference>
<protein>
    <submittedName>
        <fullName evidence="2">DUF1146 domain-containing protein</fullName>
    </submittedName>
</protein>
<comment type="caution">
    <text evidence="2">The sequence shown here is derived from an EMBL/GenBank/DDBJ whole genome shotgun (WGS) entry which is preliminary data.</text>
</comment>
<feature type="transmembrane region" description="Helical" evidence="1">
    <location>
        <begin position="12"/>
        <end position="32"/>
    </location>
</feature>
<proteinExistence type="predicted"/>
<keyword evidence="1" id="KW-0472">Membrane</keyword>
<dbReference type="EMBL" id="JAARRM010000003">
    <property type="protein sequence ID" value="MBC1521856.1"/>
    <property type="molecule type" value="Genomic_DNA"/>
</dbReference>
<evidence type="ECO:0000256" key="1">
    <source>
        <dbReference type="SAM" id="Phobius"/>
    </source>
</evidence>
<sequence length="75" mass="8917">MYNIVMEQPLTVILSHLIFIIITFWALQSINYEKFLRKNHVIQARLLFAILAIVIGYFLSSFFIDFLAVFRQLLH</sequence>
<dbReference type="Pfam" id="PF06612">
    <property type="entry name" value="DUF1146"/>
    <property type="match status" value="1"/>
</dbReference>
<feature type="transmembrane region" description="Helical" evidence="1">
    <location>
        <begin position="44"/>
        <end position="70"/>
    </location>
</feature>
<dbReference type="AlphaFoldDB" id="A0A841ZNC2"/>
<accession>A0A841ZNC2</accession>
<organism evidence="2 3">
    <name type="scientific">Listeria aquatica</name>
    <dbReference type="NCBI Taxonomy" id="1494960"/>
    <lineage>
        <taxon>Bacteria</taxon>
        <taxon>Bacillati</taxon>
        <taxon>Bacillota</taxon>
        <taxon>Bacilli</taxon>
        <taxon>Bacillales</taxon>
        <taxon>Listeriaceae</taxon>
        <taxon>Listeria</taxon>
    </lineage>
</organism>
<gene>
    <name evidence="2" type="ORF">HB912_09365</name>
</gene>
<keyword evidence="1" id="KW-1133">Transmembrane helix</keyword>
<keyword evidence="1" id="KW-0812">Transmembrane</keyword>
<evidence type="ECO:0000313" key="3">
    <source>
        <dbReference type="Proteomes" id="UP000559885"/>
    </source>
</evidence>
<name>A0A841ZNC2_9LIST</name>
<reference evidence="2 3" key="1">
    <citation type="submission" date="2020-03" db="EMBL/GenBank/DDBJ databases">
        <title>Soil Listeria distribution.</title>
        <authorList>
            <person name="Liao J."/>
            <person name="Wiedmann M."/>
        </authorList>
    </citation>
    <scope>NUCLEOTIDE SEQUENCE [LARGE SCALE GENOMIC DNA]</scope>
    <source>
        <strain evidence="2 3">FSL L7-1507</strain>
    </source>
</reference>